<dbReference type="Proteomes" id="UP000195442">
    <property type="component" value="Unassembled WGS sequence"/>
</dbReference>
<name>A0A1R4H8P6_9GAMM</name>
<evidence type="ECO:0000256" key="1">
    <source>
        <dbReference type="SAM" id="SignalP"/>
    </source>
</evidence>
<proteinExistence type="predicted"/>
<organism evidence="2 3">
    <name type="scientific">Crenothrix polyspora</name>
    <dbReference type="NCBI Taxonomy" id="360316"/>
    <lineage>
        <taxon>Bacteria</taxon>
        <taxon>Pseudomonadati</taxon>
        <taxon>Pseudomonadota</taxon>
        <taxon>Gammaproteobacteria</taxon>
        <taxon>Methylococcales</taxon>
        <taxon>Crenotrichaceae</taxon>
        <taxon>Crenothrix</taxon>
    </lineage>
</organism>
<evidence type="ECO:0000313" key="3">
    <source>
        <dbReference type="Proteomes" id="UP000195442"/>
    </source>
</evidence>
<keyword evidence="3" id="KW-1185">Reference proteome</keyword>
<reference evidence="3" key="1">
    <citation type="submission" date="2017-02" db="EMBL/GenBank/DDBJ databases">
        <authorList>
            <person name="Daims H."/>
        </authorList>
    </citation>
    <scope>NUCLEOTIDE SEQUENCE [LARGE SCALE GENOMIC DNA]</scope>
</reference>
<sequence>MQWIKCFLLAMLLSAMPAADALNQATLKIDTYMTKGWQLDGMSIGLDNINHTTQKLALSMTSLKLPKPFDDIKFVNISCAVFVWRSDEIVCQQGHANLQSRRWQSPATDFVFSLNRKNSSLTLTHLKMLGGALLVQANMHNNSWQVDIDAKNVNVKQLKSYLPSVPIDIKDGKASFKLTASGVASDVKQLTLNTVLIQVQVKSKDGQFSAENLALNNQLTATNNQGVWHWQNHADIHKGGLYADPVHFEVGTKPIVIDAKGLWNANNKQVTVQSFALKNMKVANGEVFVQANMHDKHWQLDVDAKNVNGRQLKSYFPKLPLQFKSGKANVKLMASGVALDVQQVKLSSDLVEVTVQNKNGEFATEKLTLNSQLAGQNDHGLWQWQTHSSINKGALYVDPVYLEVATKPVVVDAKGQWNAKNKRVTIENINYQHPDTAVLTGTAVISYAKKIQLEKADLNLTSLGLQNLFLVYVKPYFDPATVEGVSLEGNVNAHFAVAQQTLRSATVNFDKLTVKDTGHRLRVKEGSGLVNWSSRPFPVQLSHLGWQSMSLFNLPIGPAQVELSAWANNFRLTQSARLPFLGGTITANQLSWYAKPQEEPDIAFTGKIDNVSLEKLSKVMNWTPLSGKISGHIPGVSYRDKTLRLGGELSVNVFDGSITLTNLASVGLFSDYPVVYSDFVLDNLDLDQITRKFSFGNITGRLSGSVKQLTLENWHPTHFFAWLGTPDNDDSRHRISQKAVQNIASIGGGGATDILSRSFLSLFDTFGYDKIGVGCYLNKGVCQMMGVETTPQGYYLIRGGGLPRIDVMGYNPQVDWEVLVERLGRISTTEEVIVK</sequence>
<keyword evidence="1" id="KW-0732">Signal</keyword>
<dbReference type="EMBL" id="FUKJ01000201">
    <property type="protein sequence ID" value="SJM92635.1"/>
    <property type="molecule type" value="Genomic_DNA"/>
</dbReference>
<dbReference type="AlphaFoldDB" id="A0A1R4H8P6"/>
<evidence type="ECO:0008006" key="4">
    <source>
        <dbReference type="Google" id="ProtNLM"/>
    </source>
</evidence>
<feature type="signal peptide" evidence="1">
    <location>
        <begin position="1"/>
        <end position="21"/>
    </location>
</feature>
<feature type="chain" id="PRO_5013204231" description="Dicarboxylate transport domain-containing protein" evidence="1">
    <location>
        <begin position="22"/>
        <end position="835"/>
    </location>
</feature>
<accession>A0A1R4H8P6</accession>
<evidence type="ECO:0000313" key="2">
    <source>
        <dbReference type="EMBL" id="SJM92635.1"/>
    </source>
</evidence>
<dbReference type="RefSeq" id="WP_087147049.1">
    <property type="nucleotide sequence ID" value="NZ_FUKJ01000201.1"/>
</dbReference>
<protein>
    <recommendedName>
        <fullName evidence="4">Dicarboxylate transport domain-containing protein</fullName>
    </recommendedName>
</protein>
<gene>
    <name evidence="2" type="ORF">CRENPOLYSF2_280008</name>
</gene>
<dbReference type="OrthoDB" id="6191549at2"/>